<proteinExistence type="predicted"/>
<accession>A0A1X2HZ59</accession>
<feature type="domain" description="PIN" evidence="2">
    <location>
        <begin position="47"/>
        <end position="178"/>
    </location>
</feature>
<dbReference type="Proteomes" id="UP000193560">
    <property type="component" value="Unassembled WGS sequence"/>
</dbReference>
<dbReference type="Pfam" id="PF13638">
    <property type="entry name" value="PIN_4"/>
    <property type="match status" value="1"/>
</dbReference>
<dbReference type="Gene3D" id="3.40.50.1010">
    <property type="entry name" value="5'-nuclease"/>
    <property type="match status" value="1"/>
</dbReference>
<evidence type="ECO:0000256" key="1">
    <source>
        <dbReference type="SAM" id="MobiDB-lite"/>
    </source>
</evidence>
<dbReference type="GO" id="GO:0004540">
    <property type="term" value="F:RNA nuclease activity"/>
    <property type="evidence" value="ECO:0007669"/>
    <property type="project" value="UniProtKB-ARBA"/>
</dbReference>
<dbReference type="EMBL" id="MCGE01000043">
    <property type="protein sequence ID" value="ORZ05614.1"/>
    <property type="molecule type" value="Genomic_DNA"/>
</dbReference>
<evidence type="ECO:0000313" key="4">
    <source>
        <dbReference type="Proteomes" id="UP000193560"/>
    </source>
</evidence>
<dbReference type="PANTHER" id="PTHR16161:SF0">
    <property type="entry name" value="TRANSCRIPTIONAL PROTEIN SWT1"/>
    <property type="match status" value="1"/>
</dbReference>
<gene>
    <name evidence="3" type="ORF">BCR42DRAFT_496616</name>
</gene>
<organism evidence="3 4">
    <name type="scientific">Absidia repens</name>
    <dbReference type="NCBI Taxonomy" id="90262"/>
    <lineage>
        <taxon>Eukaryota</taxon>
        <taxon>Fungi</taxon>
        <taxon>Fungi incertae sedis</taxon>
        <taxon>Mucoromycota</taxon>
        <taxon>Mucoromycotina</taxon>
        <taxon>Mucoromycetes</taxon>
        <taxon>Mucorales</taxon>
        <taxon>Cunninghamellaceae</taxon>
        <taxon>Absidia</taxon>
    </lineage>
</organism>
<dbReference type="SMART" id="SM00670">
    <property type="entry name" value="PINc"/>
    <property type="match status" value="1"/>
</dbReference>
<dbReference type="STRING" id="90262.A0A1X2HZ59"/>
<dbReference type="InterPro" id="IPR029060">
    <property type="entry name" value="PIN-like_dom_sf"/>
</dbReference>
<dbReference type="InterPro" id="IPR002716">
    <property type="entry name" value="PIN_dom"/>
</dbReference>
<dbReference type="PANTHER" id="PTHR16161">
    <property type="entry name" value="TRANSCRIPTIONAL PROTEIN SWT1"/>
    <property type="match status" value="1"/>
</dbReference>
<dbReference type="GO" id="GO:0005634">
    <property type="term" value="C:nucleus"/>
    <property type="evidence" value="ECO:0007669"/>
    <property type="project" value="TreeGrafter"/>
</dbReference>
<dbReference type="AlphaFoldDB" id="A0A1X2HZ59"/>
<protein>
    <submittedName>
        <fullName evidence="3">PIN domain-domain-containing protein</fullName>
    </submittedName>
</protein>
<dbReference type="SUPFAM" id="SSF88723">
    <property type="entry name" value="PIN domain-like"/>
    <property type="match status" value="1"/>
</dbReference>
<evidence type="ECO:0000259" key="2">
    <source>
        <dbReference type="SMART" id="SM00670"/>
    </source>
</evidence>
<reference evidence="3 4" key="1">
    <citation type="submission" date="2016-07" db="EMBL/GenBank/DDBJ databases">
        <title>Pervasive Adenine N6-methylation of Active Genes in Fungi.</title>
        <authorList>
            <consortium name="DOE Joint Genome Institute"/>
            <person name="Mondo S.J."/>
            <person name="Dannebaum R.O."/>
            <person name="Kuo R.C."/>
            <person name="Labutti K."/>
            <person name="Haridas S."/>
            <person name="Kuo A."/>
            <person name="Salamov A."/>
            <person name="Ahrendt S.R."/>
            <person name="Lipzen A."/>
            <person name="Sullivan W."/>
            <person name="Andreopoulos W.B."/>
            <person name="Clum A."/>
            <person name="Lindquist E."/>
            <person name="Daum C."/>
            <person name="Ramamoorthy G.K."/>
            <person name="Gryganskyi A."/>
            <person name="Culley D."/>
            <person name="Magnuson J.K."/>
            <person name="James T.Y."/>
            <person name="O'Malley M.A."/>
            <person name="Stajich J.E."/>
            <person name="Spatafora J.W."/>
            <person name="Visel A."/>
            <person name="Grigoriev I.V."/>
        </authorList>
    </citation>
    <scope>NUCLEOTIDE SEQUENCE [LARGE SCALE GENOMIC DNA]</scope>
    <source>
        <strain evidence="3 4">NRRL 1336</strain>
    </source>
</reference>
<name>A0A1X2HZ59_9FUNG</name>
<comment type="caution">
    <text evidence="3">The sequence shown here is derived from an EMBL/GenBank/DDBJ whole genome shotgun (WGS) entry which is preliminary data.</text>
</comment>
<evidence type="ECO:0000313" key="3">
    <source>
        <dbReference type="EMBL" id="ORZ05614.1"/>
    </source>
</evidence>
<dbReference type="OrthoDB" id="2017974at2759"/>
<sequence>MGSLMDVDGPEFILEVNEAIAAVRLRKTGQACESFSQQSSVATYFQQVAVIDTNFLISNLDYLKQLLDLAEQERDSLLIVIPWTVILELDGLKGSIRRQQSSDVDKLGDRARKAMRFLETTLQRKSPALRGQRNDEVYDRETSQKVMGDDRILDCCMYFRYHLEKPVLLLSNDRNLSIKAMIHHIDALSAESKSKMSELLALVAKGHRGMQVDPSFMRNSNDIIDEDEDMMDIEDGEDSSSTSNPRIIPNEVAPSSGTSRSRYACITPDERPKAVIPERSHWHNEYYRQGMDLRKKSTE</sequence>
<dbReference type="InterPro" id="IPR052626">
    <property type="entry name" value="SWT1_Regulator"/>
</dbReference>
<feature type="region of interest" description="Disordered" evidence="1">
    <location>
        <begin position="233"/>
        <end position="271"/>
    </location>
</feature>
<keyword evidence="4" id="KW-1185">Reference proteome</keyword>
<dbReference type="CDD" id="cd18727">
    <property type="entry name" value="PIN_Swt1-like"/>
    <property type="match status" value="1"/>
</dbReference>